<evidence type="ECO:0000256" key="1">
    <source>
        <dbReference type="ARBA" id="ARBA00005725"/>
    </source>
</evidence>
<dbReference type="PANTHER" id="PTHR47706:SF4">
    <property type="entry name" value="NMRA-LIKE DOMAIN-CONTAINING PROTEIN"/>
    <property type="match status" value="1"/>
</dbReference>
<comment type="similarity">
    <text evidence="1">Belongs to the NmrA-type oxidoreductase family. Isoflavone reductase subfamily.</text>
</comment>
<dbReference type="AlphaFoldDB" id="A0A1L9TXZ6"/>
<dbReference type="EMBL" id="KV878582">
    <property type="protein sequence ID" value="OJJ64153.1"/>
    <property type="molecule type" value="Genomic_DNA"/>
</dbReference>
<organism evidence="4 5">
    <name type="scientific">Aspergillus sydowii CBS 593.65</name>
    <dbReference type="NCBI Taxonomy" id="1036612"/>
    <lineage>
        <taxon>Eukaryota</taxon>
        <taxon>Fungi</taxon>
        <taxon>Dikarya</taxon>
        <taxon>Ascomycota</taxon>
        <taxon>Pezizomycotina</taxon>
        <taxon>Eurotiomycetes</taxon>
        <taxon>Eurotiomycetidae</taxon>
        <taxon>Eurotiales</taxon>
        <taxon>Aspergillaceae</taxon>
        <taxon>Aspergillus</taxon>
        <taxon>Aspergillus subgen. Nidulantes</taxon>
    </lineage>
</organism>
<dbReference type="InterPro" id="IPR036291">
    <property type="entry name" value="NAD(P)-bd_dom_sf"/>
</dbReference>
<gene>
    <name evidence="4" type="ORF">ASPSYDRAFT_84177</name>
</gene>
<dbReference type="GO" id="GO:0016491">
    <property type="term" value="F:oxidoreductase activity"/>
    <property type="evidence" value="ECO:0007669"/>
    <property type="project" value="UniProtKB-KW"/>
</dbReference>
<protein>
    <submittedName>
        <fullName evidence="4">Uncharacterized protein</fullName>
    </submittedName>
</protein>
<dbReference type="Proteomes" id="UP000184356">
    <property type="component" value="Unassembled WGS sequence"/>
</dbReference>
<evidence type="ECO:0000313" key="5">
    <source>
        <dbReference type="Proteomes" id="UP000184356"/>
    </source>
</evidence>
<keyword evidence="2" id="KW-0521">NADP</keyword>
<dbReference type="Gene3D" id="3.40.50.720">
    <property type="entry name" value="NAD(P)-binding Rossmann-like Domain"/>
    <property type="match status" value="1"/>
</dbReference>
<dbReference type="RefSeq" id="XP_040707959.1">
    <property type="nucleotide sequence ID" value="XM_040851310.1"/>
</dbReference>
<dbReference type="SUPFAM" id="SSF51735">
    <property type="entry name" value="NAD(P)-binding Rossmann-fold domains"/>
    <property type="match status" value="1"/>
</dbReference>
<keyword evidence="3" id="KW-0560">Oxidoreductase</keyword>
<evidence type="ECO:0000313" key="4">
    <source>
        <dbReference type="EMBL" id="OJJ64153.1"/>
    </source>
</evidence>
<dbReference type="VEuPathDB" id="FungiDB:ASPSYDRAFT_84177"/>
<dbReference type="GeneID" id="63767383"/>
<name>A0A1L9TXZ6_9EURO</name>
<evidence type="ECO:0000256" key="3">
    <source>
        <dbReference type="ARBA" id="ARBA00023002"/>
    </source>
</evidence>
<proteinExistence type="inferred from homology"/>
<dbReference type="Gene3D" id="3.90.25.10">
    <property type="entry name" value="UDP-galactose 4-epimerase, domain 1"/>
    <property type="match status" value="1"/>
</dbReference>
<accession>A0A1L9TXZ6</accession>
<dbReference type="OrthoDB" id="419598at2759"/>
<keyword evidence="5" id="KW-1185">Reference proteome</keyword>
<dbReference type="PANTHER" id="PTHR47706">
    <property type="entry name" value="NMRA-LIKE FAMILY PROTEIN"/>
    <property type="match status" value="1"/>
</dbReference>
<sequence>MKIAIAGAGDLSHYFYEEFPLHGHETIALTRWPKSFLSALSIEQRITNYSVPNLVKNLADCDAVISTISARGPNHVTVHLALLEACKLSPRCKKMIPSEFAGNVEEGFLRDEPVFMAEGRQPVRRALRAQSEVKWTLVVNGWFAEYLVPAGQRYFADLGGGAWPMDYANKVFTMYGDGKRSVTLTSARDVARAIARLVEVDEWEEYTHLSGETVTWDGLYGILKSRNWGWGVVKKSYEDAVREVEEAEMMGQVARVNAQLLLIGYTDINRANLDKVERHRDLYFHGLDFRGIAEIIAGAESRPDAVI</sequence>
<dbReference type="InterPro" id="IPR051609">
    <property type="entry name" value="NmrA/Isoflavone_reductase-like"/>
</dbReference>
<evidence type="ECO:0000256" key="2">
    <source>
        <dbReference type="ARBA" id="ARBA00022857"/>
    </source>
</evidence>
<reference evidence="5" key="1">
    <citation type="journal article" date="2017" name="Genome Biol.">
        <title>Comparative genomics reveals high biological diversity and specific adaptations in the industrially and medically important fungal genus Aspergillus.</title>
        <authorList>
            <person name="de Vries R.P."/>
            <person name="Riley R."/>
            <person name="Wiebenga A."/>
            <person name="Aguilar-Osorio G."/>
            <person name="Amillis S."/>
            <person name="Uchima C.A."/>
            <person name="Anderluh G."/>
            <person name="Asadollahi M."/>
            <person name="Askin M."/>
            <person name="Barry K."/>
            <person name="Battaglia E."/>
            <person name="Bayram O."/>
            <person name="Benocci T."/>
            <person name="Braus-Stromeyer S.A."/>
            <person name="Caldana C."/>
            <person name="Canovas D."/>
            <person name="Cerqueira G.C."/>
            <person name="Chen F."/>
            <person name="Chen W."/>
            <person name="Choi C."/>
            <person name="Clum A."/>
            <person name="Dos Santos R.A."/>
            <person name="Damasio A.R."/>
            <person name="Diallinas G."/>
            <person name="Emri T."/>
            <person name="Fekete E."/>
            <person name="Flipphi M."/>
            <person name="Freyberg S."/>
            <person name="Gallo A."/>
            <person name="Gournas C."/>
            <person name="Habgood R."/>
            <person name="Hainaut M."/>
            <person name="Harispe M.L."/>
            <person name="Henrissat B."/>
            <person name="Hilden K.S."/>
            <person name="Hope R."/>
            <person name="Hossain A."/>
            <person name="Karabika E."/>
            <person name="Karaffa L."/>
            <person name="Karanyi Z."/>
            <person name="Krasevec N."/>
            <person name="Kuo A."/>
            <person name="Kusch H."/>
            <person name="LaButti K."/>
            <person name="Lagendijk E.L."/>
            <person name="Lapidus A."/>
            <person name="Levasseur A."/>
            <person name="Lindquist E."/>
            <person name="Lipzen A."/>
            <person name="Logrieco A.F."/>
            <person name="MacCabe A."/>
            <person name="Maekelae M.R."/>
            <person name="Malavazi I."/>
            <person name="Melin P."/>
            <person name="Meyer V."/>
            <person name="Mielnichuk N."/>
            <person name="Miskei M."/>
            <person name="Molnar A.P."/>
            <person name="Mule G."/>
            <person name="Ngan C.Y."/>
            <person name="Orejas M."/>
            <person name="Orosz E."/>
            <person name="Ouedraogo J.P."/>
            <person name="Overkamp K.M."/>
            <person name="Park H.-S."/>
            <person name="Perrone G."/>
            <person name="Piumi F."/>
            <person name="Punt P.J."/>
            <person name="Ram A.F."/>
            <person name="Ramon A."/>
            <person name="Rauscher S."/>
            <person name="Record E."/>
            <person name="Riano-Pachon D.M."/>
            <person name="Robert V."/>
            <person name="Roehrig J."/>
            <person name="Ruller R."/>
            <person name="Salamov A."/>
            <person name="Salih N.S."/>
            <person name="Samson R.A."/>
            <person name="Sandor E."/>
            <person name="Sanguinetti M."/>
            <person name="Schuetze T."/>
            <person name="Sepcic K."/>
            <person name="Shelest E."/>
            <person name="Sherlock G."/>
            <person name="Sophianopoulou V."/>
            <person name="Squina F.M."/>
            <person name="Sun H."/>
            <person name="Susca A."/>
            <person name="Todd R.B."/>
            <person name="Tsang A."/>
            <person name="Unkles S.E."/>
            <person name="van de Wiele N."/>
            <person name="van Rossen-Uffink D."/>
            <person name="Oliveira J.V."/>
            <person name="Vesth T.C."/>
            <person name="Visser J."/>
            <person name="Yu J.-H."/>
            <person name="Zhou M."/>
            <person name="Andersen M.R."/>
            <person name="Archer D.B."/>
            <person name="Baker S.E."/>
            <person name="Benoit I."/>
            <person name="Brakhage A.A."/>
            <person name="Braus G.H."/>
            <person name="Fischer R."/>
            <person name="Frisvad J.C."/>
            <person name="Goldman G.H."/>
            <person name="Houbraken J."/>
            <person name="Oakley B."/>
            <person name="Pocsi I."/>
            <person name="Scazzocchio C."/>
            <person name="Seiboth B."/>
            <person name="vanKuyk P.A."/>
            <person name="Wortman J."/>
            <person name="Dyer P.S."/>
            <person name="Grigoriev I.V."/>
        </authorList>
    </citation>
    <scope>NUCLEOTIDE SEQUENCE [LARGE SCALE GENOMIC DNA]</scope>
    <source>
        <strain evidence="5">CBS 593.65</strain>
    </source>
</reference>